<proteinExistence type="predicted"/>
<evidence type="ECO:0000313" key="3">
    <source>
        <dbReference type="Proteomes" id="UP000005408"/>
    </source>
</evidence>
<evidence type="ECO:0000256" key="1">
    <source>
        <dbReference type="SAM" id="MobiDB-lite"/>
    </source>
</evidence>
<sequence length="85" mass="9149">MIAETISNKILGNPTAKKSKEEPKGKTDAPQKSKKSSPPDDGGNNFLDSAGQDEENFQSFPDDMDLSATNEKGSSFITAKPNKVF</sequence>
<accession>A0A8W8MBX5</accession>
<feature type="region of interest" description="Disordered" evidence="1">
    <location>
        <begin position="1"/>
        <end position="85"/>
    </location>
</feature>
<feature type="compositionally biased region" description="Basic and acidic residues" evidence="1">
    <location>
        <begin position="18"/>
        <end position="31"/>
    </location>
</feature>
<organism evidence="2 3">
    <name type="scientific">Magallana gigas</name>
    <name type="common">Pacific oyster</name>
    <name type="synonym">Crassostrea gigas</name>
    <dbReference type="NCBI Taxonomy" id="29159"/>
    <lineage>
        <taxon>Eukaryota</taxon>
        <taxon>Metazoa</taxon>
        <taxon>Spiralia</taxon>
        <taxon>Lophotrochozoa</taxon>
        <taxon>Mollusca</taxon>
        <taxon>Bivalvia</taxon>
        <taxon>Autobranchia</taxon>
        <taxon>Pteriomorphia</taxon>
        <taxon>Ostreida</taxon>
        <taxon>Ostreoidea</taxon>
        <taxon>Ostreidae</taxon>
        <taxon>Magallana</taxon>
    </lineage>
</organism>
<feature type="compositionally biased region" description="Polar residues" evidence="1">
    <location>
        <begin position="1"/>
        <end position="10"/>
    </location>
</feature>
<feature type="compositionally biased region" description="Polar residues" evidence="1">
    <location>
        <begin position="67"/>
        <end position="77"/>
    </location>
</feature>
<name>A0A8W8MBX5_MAGGI</name>
<protein>
    <submittedName>
        <fullName evidence="2">Uncharacterized protein</fullName>
    </submittedName>
</protein>
<evidence type="ECO:0000313" key="2">
    <source>
        <dbReference type="EnsemblMetazoa" id="G32251.2:cds"/>
    </source>
</evidence>
<dbReference type="AlphaFoldDB" id="A0A8W8MBX5"/>
<dbReference type="Proteomes" id="UP000005408">
    <property type="component" value="Unassembled WGS sequence"/>
</dbReference>
<dbReference type="EnsemblMetazoa" id="G32251.2">
    <property type="protein sequence ID" value="G32251.2:cds"/>
    <property type="gene ID" value="G32251"/>
</dbReference>
<keyword evidence="3" id="KW-1185">Reference proteome</keyword>
<reference evidence="2" key="1">
    <citation type="submission" date="2022-08" db="UniProtKB">
        <authorList>
            <consortium name="EnsemblMetazoa"/>
        </authorList>
    </citation>
    <scope>IDENTIFICATION</scope>
    <source>
        <strain evidence="2">05x7-T-G4-1.051#20</strain>
    </source>
</reference>